<sequence length="148" mass="17634">MYCHRGGCNCPNCPKNYPKNYHHGQVRVQNQVWKPMDYRNQWHHTCAWCELWKLHAPDFRNGPLYRRYIHEMHNIHDYFKGASFARDKVAEYIHRIVSAIRLIDRGHGNRQMRALWRDLEDLAAQVLNSPTVGHKHRGPTPARKLLML</sequence>
<dbReference type="AlphaFoldDB" id="A0A4U0ULV2"/>
<dbReference type="Proteomes" id="UP000310066">
    <property type="component" value="Unassembled WGS sequence"/>
</dbReference>
<evidence type="ECO:0000313" key="1">
    <source>
        <dbReference type="EMBL" id="TKA35735.1"/>
    </source>
</evidence>
<comment type="caution">
    <text evidence="1">The sequence shown here is derived from an EMBL/GenBank/DDBJ whole genome shotgun (WGS) entry which is preliminary data.</text>
</comment>
<accession>A0A4U0ULV2</accession>
<protein>
    <submittedName>
        <fullName evidence="1">Uncharacterized protein</fullName>
    </submittedName>
</protein>
<organism evidence="1 2">
    <name type="scientific">Friedmanniomyces endolithicus</name>
    <dbReference type="NCBI Taxonomy" id="329885"/>
    <lineage>
        <taxon>Eukaryota</taxon>
        <taxon>Fungi</taxon>
        <taxon>Dikarya</taxon>
        <taxon>Ascomycota</taxon>
        <taxon>Pezizomycotina</taxon>
        <taxon>Dothideomycetes</taxon>
        <taxon>Dothideomycetidae</taxon>
        <taxon>Mycosphaerellales</taxon>
        <taxon>Teratosphaeriaceae</taxon>
        <taxon>Friedmanniomyces</taxon>
    </lineage>
</organism>
<dbReference type="EMBL" id="NAJP01000066">
    <property type="protein sequence ID" value="TKA35735.1"/>
    <property type="molecule type" value="Genomic_DNA"/>
</dbReference>
<proteinExistence type="predicted"/>
<evidence type="ECO:0000313" key="2">
    <source>
        <dbReference type="Proteomes" id="UP000310066"/>
    </source>
</evidence>
<name>A0A4U0ULV2_9PEZI</name>
<reference evidence="1 2" key="1">
    <citation type="submission" date="2017-03" db="EMBL/GenBank/DDBJ databases">
        <title>Genomes of endolithic fungi from Antarctica.</title>
        <authorList>
            <person name="Coleine C."/>
            <person name="Masonjones S."/>
            <person name="Stajich J.E."/>
        </authorList>
    </citation>
    <scope>NUCLEOTIDE SEQUENCE [LARGE SCALE GENOMIC DNA]</scope>
    <source>
        <strain evidence="1 2">CCFEE 5311</strain>
    </source>
</reference>
<gene>
    <name evidence="1" type="ORF">B0A54_12904</name>
</gene>